<sequence length="170" mass="19688">MLREAEAMPLCSQLSLHFNYNAETMLVLSQVEPMLAGIARVCIHSQLKVSKYITYLLRSKMSTILEFRLRYQSRSSGSLFIYSWQRTHLNCRIMSWTTMCNVPDFPFNSQLPVCLTPASRFVSTRVGFDLNSSSRAHGSSQVHHPSLPNLQFDSHLRDWQLHFNGEQLRY</sequence>
<proteinExistence type="predicted"/>
<dbReference type="Proteomes" id="UP001362999">
    <property type="component" value="Unassembled WGS sequence"/>
</dbReference>
<reference evidence="1 3" key="1">
    <citation type="journal article" date="2024" name="J Genomics">
        <title>Draft genome sequencing and assembly of Favolaschia claudopus CIRM-BRFM 2984 isolated from oak limbs.</title>
        <authorList>
            <person name="Navarro D."/>
            <person name="Drula E."/>
            <person name="Chaduli D."/>
            <person name="Cazenave R."/>
            <person name="Ahrendt S."/>
            <person name="Wang J."/>
            <person name="Lipzen A."/>
            <person name="Daum C."/>
            <person name="Barry K."/>
            <person name="Grigoriev I.V."/>
            <person name="Favel A."/>
            <person name="Rosso M.N."/>
            <person name="Martin F."/>
        </authorList>
    </citation>
    <scope>NUCLEOTIDE SEQUENCE [LARGE SCALE GENOMIC DNA]</scope>
    <source>
        <strain evidence="1 3">CIRM-BRFM 2984</strain>
    </source>
</reference>
<evidence type="ECO:0000313" key="1">
    <source>
        <dbReference type="EMBL" id="KAK7018905.1"/>
    </source>
</evidence>
<dbReference type="AlphaFoldDB" id="A0AAW0B003"/>
<comment type="caution">
    <text evidence="1">The sequence shown here is derived from an EMBL/GenBank/DDBJ whole genome shotgun (WGS) entry which is preliminary data.</text>
</comment>
<evidence type="ECO:0000313" key="2">
    <source>
        <dbReference type="EMBL" id="KAK7018909.1"/>
    </source>
</evidence>
<gene>
    <name evidence="1" type="ORF">R3P38DRAFT_3273947</name>
    <name evidence="2" type="ORF">R3P38DRAFT_3273950</name>
</gene>
<dbReference type="EMBL" id="JAWWNJ010000045">
    <property type="protein sequence ID" value="KAK7018905.1"/>
    <property type="molecule type" value="Genomic_DNA"/>
</dbReference>
<organism evidence="1 3">
    <name type="scientific">Favolaschia claudopus</name>
    <dbReference type="NCBI Taxonomy" id="2862362"/>
    <lineage>
        <taxon>Eukaryota</taxon>
        <taxon>Fungi</taxon>
        <taxon>Dikarya</taxon>
        <taxon>Basidiomycota</taxon>
        <taxon>Agaricomycotina</taxon>
        <taxon>Agaricomycetes</taxon>
        <taxon>Agaricomycetidae</taxon>
        <taxon>Agaricales</taxon>
        <taxon>Marasmiineae</taxon>
        <taxon>Mycenaceae</taxon>
        <taxon>Favolaschia</taxon>
    </lineage>
</organism>
<evidence type="ECO:0000313" key="3">
    <source>
        <dbReference type="Proteomes" id="UP001362999"/>
    </source>
</evidence>
<accession>A0AAW0B003</accession>
<dbReference type="EMBL" id="JAWWNJ010000045">
    <property type="protein sequence ID" value="KAK7018909.1"/>
    <property type="molecule type" value="Genomic_DNA"/>
</dbReference>
<name>A0AAW0B003_9AGAR</name>
<protein>
    <submittedName>
        <fullName evidence="1">Uncharacterized protein</fullName>
    </submittedName>
</protein>
<keyword evidence="3" id="KW-1185">Reference proteome</keyword>